<reference evidence="9 19" key="1">
    <citation type="submission" date="2014-06" db="EMBL/GenBank/DDBJ databases">
        <title>Genetic determinant of reutericyclin biosynthesis of Lactobacillus reuteri.</title>
        <authorList>
            <person name="Lin X."/>
            <person name="Duar R."/>
            <person name="Walter J."/>
            <person name="Gaenzle M."/>
        </authorList>
    </citation>
    <scope>NUCLEOTIDE SEQUENCE [LARGE SCALE GENOMIC DNA]</scope>
    <source>
        <strain evidence="9 19">LTH2584</strain>
    </source>
</reference>
<dbReference type="AlphaFoldDB" id="A0A073JMD7"/>
<dbReference type="Proteomes" id="UP000470878">
    <property type="component" value="Unassembled WGS sequence"/>
</dbReference>
<dbReference type="EMBL" id="WJND01000010">
    <property type="protein sequence ID" value="MRG89812.1"/>
    <property type="molecule type" value="Genomic_DNA"/>
</dbReference>
<evidence type="ECO:0000313" key="18">
    <source>
        <dbReference type="EMBL" id="RMX24941.1"/>
    </source>
</evidence>
<evidence type="ECO:0000313" key="14">
    <source>
        <dbReference type="EMBL" id="OTA85680.1"/>
    </source>
</evidence>
<dbReference type="Proteomes" id="UP000460207">
    <property type="component" value="Unassembled WGS sequence"/>
</dbReference>
<dbReference type="EMBL" id="QAZN01000026">
    <property type="protein sequence ID" value="PTV01597.1"/>
    <property type="molecule type" value="Genomic_DNA"/>
</dbReference>
<dbReference type="EMBL" id="CP041676">
    <property type="protein sequence ID" value="QDR71769.1"/>
    <property type="molecule type" value="Genomic_DNA"/>
</dbReference>
<evidence type="ECO:0000256" key="3">
    <source>
        <dbReference type="ARBA" id="ARBA00021903"/>
    </source>
</evidence>
<comment type="similarity">
    <text evidence="2">Belongs to the PsiE family.</text>
</comment>
<evidence type="ECO:0000313" key="19">
    <source>
        <dbReference type="Proteomes" id="UP000027731"/>
    </source>
</evidence>
<dbReference type="EMBL" id="MIMV01000186">
    <property type="protein sequence ID" value="OTA85680.1"/>
    <property type="molecule type" value="Genomic_DNA"/>
</dbReference>
<dbReference type="Proteomes" id="UP000027731">
    <property type="component" value="Unassembled WGS sequence"/>
</dbReference>
<dbReference type="RefSeq" id="WP_003665465.1">
    <property type="nucleotide sequence ID" value="NZ_CABFNG010000028.1"/>
</dbReference>
<evidence type="ECO:0000313" key="28">
    <source>
        <dbReference type="Proteomes" id="UP000470878"/>
    </source>
</evidence>
<protein>
    <recommendedName>
        <fullName evidence="3">Protein PsiE</fullName>
    </recommendedName>
</protein>
<evidence type="ECO:0000256" key="4">
    <source>
        <dbReference type="ARBA" id="ARBA00022475"/>
    </source>
</evidence>
<organism evidence="9 19">
    <name type="scientific">Limosilactobacillus reuteri</name>
    <name type="common">Lactobacillus reuteri</name>
    <dbReference type="NCBI Taxonomy" id="1598"/>
    <lineage>
        <taxon>Bacteria</taxon>
        <taxon>Bacillati</taxon>
        <taxon>Bacillota</taxon>
        <taxon>Bacilli</taxon>
        <taxon>Lactobacillales</taxon>
        <taxon>Lactobacillaceae</taxon>
        <taxon>Limosilactobacillus</taxon>
    </lineage>
</organism>
<feature type="transmembrane region" description="Helical" evidence="8">
    <location>
        <begin position="20"/>
        <end position="45"/>
    </location>
</feature>
<evidence type="ECO:0000313" key="9">
    <source>
        <dbReference type="EMBL" id="KEK14174.1"/>
    </source>
</evidence>
<dbReference type="GO" id="GO:0005886">
    <property type="term" value="C:plasma membrane"/>
    <property type="evidence" value="ECO:0007669"/>
    <property type="project" value="UniProtKB-SubCell"/>
</dbReference>
<dbReference type="EMBL" id="MWVS01000015">
    <property type="protein sequence ID" value="OPG89276.1"/>
    <property type="molecule type" value="Genomic_DNA"/>
</dbReference>
<dbReference type="PATRIC" id="fig|1598.90.peg.2017"/>
<sequence>MKKIYKLAANFSHILRLCTIGALAILGILLTIILFTETFSLIPLMQAGNTDHVIFKILDRVIVFFLFFSFMTMIIAALKHHGRIAVDFLLSLGIMALIRGLIAAHGQPYEILTNSIAILLLIIGMVVLKHFMK</sequence>
<dbReference type="Pfam" id="PF06146">
    <property type="entry name" value="PsiE"/>
    <property type="match status" value="1"/>
</dbReference>
<reference evidence="27 28" key="11">
    <citation type="submission" date="2019-11" db="EMBL/GenBank/DDBJ databases">
        <title>Draft genome sequence of 12 host-associated Lactobacillus reuteri rodent strains.</title>
        <authorList>
            <person name="Zhang S."/>
            <person name="Ozcam M."/>
            <person name="Van Pijkeren J.P."/>
        </authorList>
    </citation>
    <scope>NUCLEOTIDE SEQUENCE [LARGE SCALE GENOMIC DNA]</scope>
    <source>
        <strain evidence="11 28">CR</strain>
        <strain evidence="10 27">N4I</strain>
    </source>
</reference>
<dbReference type="Proteomes" id="UP000194219">
    <property type="component" value="Unassembled WGS sequence"/>
</dbReference>
<keyword evidence="6 8" id="KW-1133">Transmembrane helix</keyword>
<reference evidence="15" key="6">
    <citation type="journal article" date="2018" name="Genome Announc.">
        <title>Fifty-Six Draft Genome Sequences of 10 Lactobacillus Species from 22 Commercial Dietary Supplements.</title>
        <authorList>
            <person name="Gangiredla J."/>
            <person name="Barnaba T.J."/>
            <person name="Mammel M.K."/>
            <person name="Lacher D.W."/>
            <person name="Elkins C.A."/>
            <person name="Lampel K.A."/>
            <person name="Whitehouse C.A."/>
            <person name="Tartera C."/>
        </authorList>
    </citation>
    <scope>NUCLEOTIDE SEQUENCE</scope>
    <source>
        <strain evidence="15">DS12_10</strain>
    </source>
</reference>
<reference evidence="16 24" key="5">
    <citation type="journal article" date="2018" name="Front. Microbiol.">
        <title>Comparative Genomics of the Herbivore Gut Symbiont Lactobacillus reuteri Reveals Genetic Diversity and Lifestyle Adaptation.</title>
        <authorList>
            <person name="Zhao J."/>
        </authorList>
    </citation>
    <scope>NUCLEOTIDE SEQUENCE [LARGE SCALE GENOMIC DNA]</scope>
    <source>
        <strain evidence="16 24">LR12</strain>
    </source>
</reference>
<dbReference type="EMBL" id="JOSX01000021">
    <property type="protein sequence ID" value="KEK14174.1"/>
    <property type="molecule type" value="Genomic_DNA"/>
</dbReference>
<reference evidence="16" key="9">
    <citation type="submission" date="2018-05" db="EMBL/GenBank/DDBJ databases">
        <authorList>
            <person name="Lanie J.A."/>
            <person name="Ng W.-L."/>
            <person name="Kazmierczak K.M."/>
            <person name="Andrzejewski T.M."/>
            <person name="Davidsen T.M."/>
            <person name="Wayne K.J."/>
            <person name="Tettelin H."/>
            <person name="Glass J.I."/>
            <person name="Rusch D."/>
            <person name="Podicherti R."/>
            <person name="Tsui H.-C.T."/>
            <person name="Winkler M.E."/>
        </authorList>
    </citation>
    <scope>NUCLEOTIDE SEQUENCE</scope>
    <source>
        <strain evidence="16">LR12</strain>
    </source>
</reference>
<dbReference type="InterPro" id="IPR009315">
    <property type="entry name" value="P_starv_induced_PsiE"/>
</dbReference>
<keyword evidence="4" id="KW-1003">Cell membrane</keyword>
<dbReference type="Proteomes" id="UP000316394">
    <property type="component" value="Chromosome"/>
</dbReference>
<dbReference type="PANTHER" id="PTHR37819:SF1">
    <property type="entry name" value="PROTEIN PSIE"/>
    <property type="match status" value="1"/>
</dbReference>
<reference evidence="12 20" key="3">
    <citation type="submission" date="2016-10" db="EMBL/GenBank/DDBJ databases">
        <title>Genome sequence of Lactobacillus reuteri 121, a source of glucan and fructan exopolysaccharides.</title>
        <authorList>
            <person name="Gangoiti J."/>
            <person name="Lammerts Van Bueren A."/>
            <person name="Dijkhuizen L."/>
        </authorList>
    </citation>
    <scope>NUCLEOTIDE SEQUENCE [LARGE SCALE GENOMIC DNA]</scope>
    <source>
        <strain evidence="12 20">121</strain>
    </source>
</reference>
<evidence type="ECO:0000313" key="11">
    <source>
        <dbReference type="EMBL" id="MRH80300.1"/>
    </source>
</evidence>
<comment type="subcellular location">
    <subcellularLocation>
        <location evidence="1">Cell inner membrane</location>
        <topology evidence="1">Multi-pass membrane protein</topology>
    </subcellularLocation>
</comment>
<evidence type="ECO:0000313" key="10">
    <source>
        <dbReference type="EMBL" id="MRG89812.1"/>
    </source>
</evidence>
<evidence type="ECO:0000313" key="15">
    <source>
        <dbReference type="EMBL" id="PTV01597.1"/>
    </source>
</evidence>
<dbReference type="EMBL" id="QGHS01000235">
    <property type="protein sequence ID" value="PWT44542.1"/>
    <property type="molecule type" value="Genomic_DNA"/>
</dbReference>
<dbReference type="PANTHER" id="PTHR37819">
    <property type="entry name" value="PROTEIN PSIE"/>
    <property type="match status" value="1"/>
</dbReference>
<dbReference type="Proteomes" id="UP000184174">
    <property type="component" value="Unassembled WGS sequence"/>
</dbReference>
<proteinExistence type="inferred from homology"/>
<dbReference type="EMBL" id="MKQH01000014">
    <property type="protein sequence ID" value="OJI10353.1"/>
    <property type="molecule type" value="Genomic_DNA"/>
</dbReference>
<dbReference type="Proteomes" id="UP000245866">
    <property type="component" value="Unassembled WGS sequence"/>
</dbReference>
<evidence type="ECO:0000256" key="1">
    <source>
        <dbReference type="ARBA" id="ARBA00004429"/>
    </source>
</evidence>
<evidence type="ECO:0000313" key="23">
    <source>
        <dbReference type="Proteomes" id="UP000244083"/>
    </source>
</evidence>
<feature type="transmembrane region" description="Helical" evidence="8">
    <location>
        <begin position="57"/>
        <end position="78"/>
    </location>
</feature>
<evidence type="ECO:0000313" key="20">
    <source>
        <dbReference type="Proteomes" id="UP000184174"/>
    </source>
</evidence>
<gene>
    <name evidence="10" type="primary">psiE</name>
    <name evidence="13" type="ORF">B5D07_01035</name>
    <name evidence="14" type="ORF">BHL83_06065</name>
    <name evidence="12" type="ORF">BJI45_07085</name>
    <name evidence="18" type="ORF">C5O77_06595</name>
    <name evidence="15" type="ORF">DB325_09585</name>
    <name evidence="16" type="ORF">DKZ23_10520</name>
    <name evidence="17" type="ORF">FOD75_00895</name>
    <name evidence="10" type="ORF">GIX76_07405</name>
    <name evidence="11" type="ORF">GIX77_05900</name>
    <name evidence="9" type="ORF">LR3_03805</name>
</gene>
<evidence type="ECO:0000313" key="25">
    <source>
        <dbReference type="Proteomes" id="UP000276940"/>
    </source>
</evidence>
<dbReference type="Proteomes" id="UP000244083">
    <property type="component" value="Unassembled WGS sequence"/>
</dbReference>
<dbReference type="NCBIfam" id="NF002763">
    <property type="entry name" value="PRK02833.1-1"/>
    <property type="match status" value="1"/>
</dbReference>
<evidence type="ECO:0000313" key="26">
    <source>
        <dbReference type="Proteomes" id="UP000316394"/>
    </source>
</evidence>
<evidence type="ECO:0000313" key="13">
    <source>
        <dbReference type="EMBL" id="OPG89276.1"/>
    </source>
</evidence>
<dbReference type="GO" id="GO:0016036">
    <property type="term" value="P:cellular response to phosphate starvation"/>
    <property type="evidence" value="ECO:0007669"/>
    <property type="project" value="InterPro"/>
</dbReference>
<feature type="transmembrane region" description="Helical" evidence="8">
    <location>
        <begin position="111"/>
        <end position="128"/>
    </location>
</feature>
<feature type="transmembrane region" description="Helical" evidence="8">
    <location>
        <begin position="85"/>
        <end position="105"/>
    </location>
</feature>
<reference evidence="17 26" key="10">
    <citation type="submission" date="2019-07" db="EMBL/GenBank/DDBJ databases">
        <title>Gastrointestinal microbiota of Peromyscus leucopus, the white-footed mouse.</title>
        <authorList>
            <person name="Milovic A."/>
            <person name="Bassam K."/>
            <person name="Barbour A.G."/>
        </authorList>
    </citation>
    <scope>NUCLEOTIDE SEQUENCE [LARGE SCALE GENOMIC DNA]</scope>
    <source>
        <strain evidence="17 26">LL7</strain>
    </source>
</reference>
<dbReference type="InterPro" id="IPR020948">
    <property type="entry name" value="P_starv_induced_PsiE-like"/>
</dbReference>
<evidence type="ECO:0000256" key="8">
    <source>
        <dbReference type="SAM" id="Phobius"/>
    </source>
</evidence>
<dbReference type="EMBL" id="WJMX01000007">
    <property type="protein sequence ID" value="MRH80300.1"/>
    <property type="molecule type" value="Genomic_DNA"/>
</dbReference>
<dbReference type="EMBL" id="PTLS01000032">
    <property type="protein sequence ID" value="RMX24941.1"/>
    <property type="molecule type" value="Genomic_DNA"/>
</dbReference>
<keyword evidence="5 8" id="KW-0812">Transmembrane</keyword>
<evidence type="ECO:0000313" key="22">
    <source>
        <dbReference type="Proteomes" id="UP000194219"/>
    </source>
</evidence>
<accession>A0A073JMD7</accession>
<evidence type="ECO:0000313" key="12">
    <source>
        <dbReference type="EMBL" id="OJI10353.1"/>
    </source>
</evidence>
<dbReference type="Proteomes" id="UP000189795">
    <property type="component" value="Unassembled WGS sequence"/>
</dbReference>
<keyword evidence="7 8" id="KW-0472">Membrane</keyword>
<name>A0A073JMD7_LIMRT</name>
<reference evidence="13 21" key="4">
    <citation type="submission" date="2017-03" db="EMBL/GenBank/DDBJ databases">
        <title>Antibiotic resistance of probiotic microorganisms.</title>
        <authorList>
            <person name="Sanudo A.I."/>
            <person name="Olivares M."/>
            <person name="Banuelos O."/>
        </authorList>
    </citation>
    <scope>NUCLEOTIDE SEQUENCE [LARGE SCALE GENOMIC DNA]</scope>
    <source>
        <strain evidence="13 21">CECT8605</strain>
    </source>
</reference>
<reference evidence="14 22" key="2">
    <citation type="submission" date="2016-09" db="EMBL/GenBank/DDBJ databases">
        <title>Lactobacillus reuteri KLR3006, genome sequencing and assembly.</title>
        <authorList>
            <person name="Lee J.-Y."/>
            <person name="Kim E.B."/>
            <person name="Choi Y.-J."/>
        </authorList>
    </citation>
    <scope>NUCLEOTIDE SEQUENCE [LARGE SCALE GENOMIC DNA]</scope>
    <source>
        <strain evidence="14 22">KLR3006</strain>
    </source>
</reference>
<evidence type="ECO:0000313" key="16">
    <source>
        <dbReference type="EMBL" id="PWT44542.1"/>
    </source>
</evidence>
<evidence type="ECO:0000313" key="24">
    <source>
        <dbReference type="Proteomes" id="UP000245866"/>
    </source>
</evidence>
<dbReference type="Proteomes" id="UP000276940">
    <property type="component" value="Unassembled WGS sequence"/>
</dbReference>
<evidence type="ECO:0000313" key="27">
    <source>
        <dbReference type="Proteomes" id="UP000460207"/>
    </source>
</evidence>
<evidence type="ECO:0000256" key="2">
    <source>
        <dbReference type="ARBA" id="ARBA00005632"/>
    </source>
</evidence>
<evidence type="ECO:0000313" key="17">
    <source>
        <dbReference type="EMBL" id="QDR71769.1"/>
    </source>
</evidence>
<evidence type="ECO:0000256" key="7">
    <source>
        <dbReference type="ARBA" id="ARBA00023136"/>
    </source>
</evidence>
<evidence type="ECO:0000313" key="21">
    <source>
        <dbReference type="Proteomes" id="UP000189795"/>
    </source>
</evidence>
<reference evidence="23" key="8">
    <citation type="submission" date="2018-04" db="EMBL/GenBank/DDBJ databases">
        <title>Draft Genome Sequences of 10 Lactobacillus Species from 22 Commercial Probiotic Products.</title>
        <authorList>
            <person name="Gangiredla J."/>
            <person name="Barnaba T.J."/>
            <person name="Mammel M.K."/>
            <person name="Lacher D.W."/>
            <person name="Elkins C.A."/>
            <person name="Lampel K.A."/>
            <person name="Whitehouse C.A."/>
            <person name="Tartera C."/>
        </authorList>
    </citation>
    <scope>NUCLEOTIDE SEQUENCE [LARGE SCALE GENOMIC DNA]</scope>
    <source>
        <strain evidence="23">DS12_10</strain>
    </source>
</reference>
<evidence type="ECO:0000256" key="5">
    <source>
        <dbReference type="ARBA" id="ARBA00022692"/>
    </source>
</evidence>
<reference evidence="18 25" key="7">
    <citation type="journal article" date="2018" name="J Appl Environ Microbiol">
        <title>The gut symbionts Lactobacillus reuteri R2lc and 2010 encode a polyketide synthase cluster that activates the mammalian aryl-hydrocarbon receptor.</title>
        <authorList>
            <person name="Ozcam M."/>
            <person name="Roos S."/>
            <person name="Van Pijkeren J.P."/>
        </authorList>
    </citation>
    <scope>NUCLEOTIDE SEQUENCE [LARGE SCALE GENOMIC DNA]</scope>
    <source>
        <strain evidence="18 25">R2lc</strain>
    </source>
</reference>
<evidence type="ECO:0000256" key="6">
    <source>
        <dbReference type="ARBA" id="ARBA00022989"/>
    </source>
</evidence>